<dbReference type="EMBL" id="BAAAQD010000006">
    <property type="protein sequence ID" value="GAA1518023.1"/>
    <property type="molecule type" value="Genomic_DNA"/>
</dbReference>
<dbReference type="GO" id="GO:0003677">
    <property type="term" value="F:DNA binding"/>
    <property type="evidence" value="ECO:0007669"/>
    <property type="project" value="UniProtKB-KW"/>
</dbReference>
<dbReference type="SUPFAM" id="SSF47413">
    <property type="entry name" value="lambda repressor-like DNA-binding domains"/>
    <property type="match status" value="1"/>
</dbReference>
<protein>
    <submittedName>
        <fullName evidence="5">LacI family DNA-binding transcriptional regulator</fullName>
    </submittedName>
</protein>
<keyword evidence="3" id="KW-0804">Transcription</keyword>
<dbReference type="InterPro" id="IPR028082">
    <property type="entry name" value="Peripla_BP_I"/>
</dbReference>
<comment type="caution">
    <text evidence="5">The sequence shown here is derived from an EMBL/GenBank/DDBJ whole genome shotgun (WGS) entry which is preliminary data.</text>
</comment>
<keyword evidence="2 5" id="KW-0238">DNA-binding</keyword>
<sequence length="381" mass="40293">MVLLWLCRRGVAILGHRGCKIANVCAQWGVSSTNSRPRSAGRPTLDEVASRAGVGRGTVSRVVNGSPQVSPEARAAVQKAIDELGYVPNRAARALVTQRTDSVALVVSESEERVFGEPFFAGIVRGVSSALADTQLQLWLAMAQSPAERQRVEHHLTNQHVDGVMLLSLHDADPLPQLLEQRGLPVVLGGRPARMLSSSGGASSDVAFVDADNEGGARLAVGHLLDRGRRRIAAIAGPQDMAAGVSRLAGYREALDRAGLPADESLIAYGDFSEASGEVAVRELLARDPSVDAVFAASDLMAVGALRALRELGKRVPSDVSLVGFDDVAIARQTDPPLTTVHQPVEAMGREMVRLLLARIAGAAPTAVMVETHLVERASTL</sequence>
<accession>A0ABN2AGV5</accession>
<name>A0ABN2AGV5_9ACTN</name>
<evidence type="ECO:0000259" key="4">
    <source>
        <dbReference type="PROSITE" id="PS50932"/>
    </source>
</evidence>
<feature type="domain" description="HTH lacI-type" evidence="4">
    <location>
        <begin position="43"/>
        <end position="97"/>
    </location>
</feature>
<keyword evidence="6" id="KW-1185">Reference proteome</keyword>
<dbReference type="CDD" id="cd06267">
    <property type="entry name" value="PBP1_LacI_sugar_binding-like"/>
    <property type="match status" value="1"/>
</dbReference>
<proteinExistence type="predicted"/>
<organism evidence="5 6">
    <name type="scientific">Dactylosporangium maewongense</name>
    <dbReference type="NCBI Taxonomy" id="634393"/>
    <lineage>
        <taxon>Bacteria</taxon>
        <taxon>Bacillati</taxon>
        <taxon>Actinomycetota</taxon>
        <taxon>Actinomycetes</taxon>
        <taxon>Micromonosporales</taxon>
        <taxon>Micromonosporaceae</taxon>
        <taxon>Dactylosporangium</taxon>
    </lineage>
</organism>
<dbReference type="Proteomes" id="UP001501470">
    <property type="component" value="Unassembled WGS sequence"/>
</dbReference>
<evidence type="ECO:0000313" key="6">
    <source>
        <dbReference type="Proteomes" id="UP001501470"/>
    </source>
</evidence>
<dbReference type="SUPFAM" id="SSF53822">
    <property type="entry name" value="Periplasmic binding protein-like I"/>
    <property type="match status" value="1"/>
</dbReference>
<dbReference type="InterPro" id="IPR000843">
    <property type="entry name" value="HTH_LacI"/>
</dbReference>
<dbReference type="SMART" id="SM00354">
    <property type="entry name" value="HTH_LACI"/>
    <property type="match status" value="1"/>
</dbReference>
<dbReference type="PANTHER" id="PTHR30146:SF109">
    <property type="entry name" value="HTH-TYPE TRANSCRIPTIONAL REGULATOR GALS"/>
    <property type="match status" value="1"/>
</dbReference>
<dbReference type="PROSITE" id="PS00356">
    <property type="entry name" value="HTH_LACI_1"/>
    <property type="match status" value="1"/>
</dbReference>
<dbReference type="InterPro" id="IPR010982">
    <property type="entry name" value="Lambda_DNA-bd_dom_sf"/>
</dbReference>
<dbReference type="Pfam" id="PF00356">
    <property type="entry name" value="LacI"/>
    <property type="match status" value="1"/>
</dbReference>
<dbReference type="PANTHER" id="PTHR30146">
    <property type="entry name" value="LACI-RELATED TRANSCRIPTIONAL REPRESSOR"/>
    <property type="match status" value="1"/>
</dbReference>
<evidence type="ECO:0000313" key="5">
    <source>
        <dbReference type="EMBL" id="GAA1518023.1"/>
    </source>
</evidence>
<dbReference type="PROSITE" id="PS50932">
    <property type="entry name" value="HTH_LACI_2"/>
    <property type="match status" value="1"/>
</dbReference>
<dbReference type="InterPro" id="IPR046335">
    <property type="entry name" value="LacI/GalR-like_sensor"/>
</dbReference>
<dbReference type="Pfam" id="PF13377">
    <property type="entry name" value="Peripla_BP_3"/>
    <property type="match status" value="1"/>
</dbReference>
<gene>
    <name evidence="5" type="ORF">GCM10009827_036380</name>
</gene>
<evidence type="ECO:0000256" key="1">
    <source>
        <dbReference type="ARBA" id="ARBA00023015"/>
    </source>
</evidence>
<keyword evidence="1" id="KW-0805">Transcription regulation</keyword>
<dbReference type="Gene3D" id="3.40.50.2300">
    <property type="match status" value="2"/>
</dbReference>
<dbReference type="CDD" id="cd01392">
    <property type="entry name" value="HTH_LacI"/>
    <property type="match status" value="1"/>
</dbReference>
<evidence type="ECO:0000256" key="3">
    <source>
        <dbReference type="ARBA" id="ARBA00023163"/>
    </source>
</evidence>
<evidence type="ECO:0000256" key="2">
    <source>
        <dbReference type="ARBA" id="ARBA00023125"/>
    </source>
</evidence>
<reference evidence="5 6" key="1">
    <citation type="journal article" date="2019" name="Int. J. Syst. Evol. Microbiol.">
        <title>The Global Catalogue of Microorganisms (GCM) 10K type strain sequencing project: providing services to taxonomists for standard genome sequencing and annotation.</title>
        <authorList>
            <consortium name="The Broad Institute Genomics Platform"/>
            <consortium name="The Broad Institute Genome Sequencing Center for Infectious Disease"/>
            <person name="Wu L."/>
            <person name="Ma J."/>
        </authorList>
    </citation>
    <scope>NUCLEOTIDE SEQUENCE [LARGE SCALE GENOMIC DNA]</scope>
    <source>
        <strain evidence="5 6">JCM 15933</strain>
    </source>
</reference>
<dbReference type="Gene3D" id="1.10.260.40">
    <property type="entry name" value="lambda repressor-like DNA-binding domains"/>
    <property type="match status" value="1"/>
</dbReference>